<protein>
    <recommendedName>
        <fullName evidence="5">Carboxypeptidase regulatory-like domain-containing protein</fullName>
    </recommendedName>
</protein>
<reference evidence="3 4" key="1">
    <citation type="submission" date="2024-02" db="EMBL/GenBank/DDBJ databases">
        <title>New especies of Spiribacter isolated from saline water.</title>
        <authorList>
            <person name="Leon M.J."/>
            <person name="De La Haba R."/>
            <person name="Sanchez-Porro C."/>
            <person name="Ventosa A."/>
        </authorList>
    </citation>
    <scope>NUCLEOTIDE SEQUENCE [LARGE SCALE GENOMIC DNA]</scope>
    <source>
        <strain evidence="4">ag22IC6-390</strain>
    </source>
</reference>
<evidence type="ECO:0000313" key="3">
    <source>
        <dbReference type="EMBL" id="MEX0469359.1"/>
    </source>
</evidence>
<accession>A0ABV3TF51</accession>
<dbReference type="EMBL" id="JBAKFM010000002">
    <property type="protein sequence ID" value="MEX0469359.1"/>
    <property type="molecule type" value="Genomic_DNA"/>
</dbReference>
<evidence type="ECO:0000313" key="4">
    <source>
        <dbReference type="Proteomes" id="UP001556709"/>
    </source>
</evidence>
<keyword evidence="2" id="KW-0732">Signal</keyword>
<feature type="region of interest" description="Disordered" evidence="1">
    <location>
        <begin position="701"/>
        <end position="727"/>
    </location>
</feature>
<dbReference type="RefSeq" id="WP_367958391.1">
    <property type="nucleotide sequence ID" value="NZ_JBAKFK010000002.1"/>
</dbReference>
<dbReference type="SUPFAM" id="SSF117074">
    <property type="entry name" value="Hypothetical protein PA1324"/>
    <property type="match status" value="1"/>
</dbReference>
<feature type="chain" id="PRO_5045571710" description="Carboxypeptidase regulatory-like domain-containing protein" evidence="2">
    <location>
        <begin position="20"/>
        <end position="976"/>
    </location>
</feature>
<organism evidence="3 4">
    <name type="scientific">Spiribacter pallidus</name>
    <dbReference type="NCBI Taxonomy" id="1987936"/>
    <lineage>
        <taxon>Bacteria</taxon>
        <taxon>Pseudomonadati</taxon>
        <taxon>Pseudomonadota</taxon>
        <taxon>Gammaproteobacteria</taxon>
        <taxon>Chromatiales</taxon>
        <taxon>Ectothiorhodospiraceae</taxon>
        <taxon>Spiribacter</taxon>
    </lineage>
</organism>
<proteinExistence type="predicted"/>
<sequence length="976" mass="108281">MRIAIGLLCIALSMGNATAQTERLPRQLIPLLVQLDGESIGDGIQAYSDGQSTWLPLRQIALLLEIPIAVDVRRRKVNGWLFDRTRRWVLDVDTSQAQAFDESQSEPIQPQAAITPRLPVRSEVHVRPEVLEQLWPVEVEVSRSDLQVRIEGVTRLPRQRRIARERERAGLNRTTGRRGRRSLARTGTGYAWWQPPSGIARFGVGQTRGGLLRTTARITAVGELAGATAFATGSASRSSNRDAGIDTARLTLRRFASPDPMPLNVREIGLGDLNLRSAPDTTAGARGVGVSVSSYPLRNTETFEPYTLADDAEPGSEVELYRRDELIDFAEVDETGRYRFDNIPIQAGINPLRVVIRQPNGERIVQRYQPVYGRNQIPSGEFRYQVAAVKPGARLITEDDDGRGADRPVGTLRVGWGVRRRTTAGMRLIRAQGEDPSTRADYARIALIQGIGPTETRATAQRALDGGMLYGAAIRYPRRQWPVTAEVRINNGLESEEIGFGDNALRRAAEIRTTGDIAIGGYPMRLRLNASRSLREQETASDSLQIRQAGRLGDIRWRNRLDWDSRDGVIDGSLAFSDWMAMGEARQLRWSGQMDYRQAAGIQTLSLSGRLPLPRTGIDLDATWTASRNPDIHRLNLSMADDLASGRATLSGNLTTDGDYGIQASWQIYFADRRGKPPLFTEINPTGQGRMRLRVFLDRDRNGVRDPADPPLPGVRLKQPLANQGETGENGELMIAGLRPHRYYRAQLDPMSLNNPLHRVQSDGQRVWVRPGSTPVLDIPVEPTGAIYGHARFAGEREGAEGIPLRLVNCAGETVARKRTRFNGFFAFEGLDFQRHWLRVDNESGFRMLDKPDAALDLSAEQPYASEERIAVAARSTLNDFGAVQGTLVAPDCNDGLGNVRLQIQPVDTDHPPYRLITSADGHFQLDRLPFGRYRIAVVEKTLAAGIRLQGSPPTVEVSDDDPFVSDLHIHTKERP</sequence>
<comment type="caution">
    <text evidence="3">The sequence shown here is derived from an EMBL/GenBank/DDBJ whole genome shotgun (WGS) entry which is preliminary data.</text>
</comment>
<evidence type="ECO:0008006" key="5">
    <source>
        <dbReference type="Google" id="ProtNLM"/>
    </source>
</evidence>
<feature type="signal peptide" evidence="2">
    <location>
        <begin position="1"/>
        <end position="19"/>
    </location>
</feature>
<gene>
    <name evidence="3" type="ORF">V6X73_06435</name>
</gene>
<keyword evidence="4" id="KW-1185">Reference proteome</keyword>
<evidence type="ECO:0000256" key="1">
    <source>
        <dbReference type="SAM" id="MobiDB-lite"/>
    </source>
</evidence>
<evidence type="ECO:0000256" key="2">
    <source>
        <dbReference type="SAM" id="SignalP"/>
    </source>
</evidence>
<dbReference type="Proteomes" id="UP001556709">
    <property type="component" value="Unassembled WGS sequence"/>
</dbReference>
<name>A0ABV3TF51_9GAMM</name>